<proteinExistence type="predicted"/>
<reference evidence="3" key="1">
    <citation type="submission" date="2025-08" db="UniProtKB">
        <authorList>
            <consortium name="RefSeq"/>
        </authorList>
    </citation>
    <scope>IDENTIFICATION</scope>
</reference>
<feature type="region of interest" description="Disordered" evidence="1">
    <location>
        <begin position="173"/>
        <end position="195"/>
    </location>
</feature>
<dbReference type="Gene3D" id="1.20.58.60">
    <property type="match status" value="1"/>
</dbReference>
<feature type="region of interest" description="Disordered" evidence="1">
    <location>
        <begin position="446"/>
        <end position="502"/>
    </location>
</feature>
<feature type="region of interest" description="Disordered" evidence="1">
    <location>
        <begin position="315"/>
        <end position="362"/>
    </location>
</feature>
<dbReference type="InParanoid" id="A0A6P7JSQ5"/>
<feature type="region of interest" description="Disordered" evidence="1">
    <location>
        <begin position="1"/>
        <end position="21"/>
    </location>
</feature>
<dbReference type="OrthoDB" id="9448174at2759"/>
<feature type="compositionally biased region" description="Basic and acidic residues" evidence="1">
    <location>
        <begin position="472"/>
        <end position="484"/>
    </location>
</feature>
<sequence>MLLDEDSSCTEAKGCSQRKKTHLSDLNFITTEYERGRTTKAGKGEPHRSVTMAASSRYLTDRQYEMRRPLCSSEPYASILKKSRTQTFTEKEKRLGEHSSMSWSGEEPFPERLSPSQGDTTPPSASSRYLSLGVSSLEAPLCREEPTSERPFSASLSSSFLDGQKLNSTLRPQQTCPVLDPTCTPRSGYSRPDQTQLRLERREGSGGGETGLCFHRGHTKEGLKSPYQKNYWACAIPKTSPPSPDRHSADWDPNKDYQALLNYTYPLRPGHIVSELDSFKLQEKSCLQTYSNLQDSGIELDHLCSSSSLSGLGFSVSGTNPTRGRNTLSTGHRSPDLQGFNRSSEVPRCSTPHSPTDTMGLSLDSLNYRKDRGGASCSKTGSLRHQLPCSSAAFIRSACILPQSRCAEDDEEFLPLPEQLEELQLLSRQVRAITAKLSLPSRCSWESLEPGTTSSLSSSTLPEKQAADEEAEVKLYKDGADKGGRKPSSAPQTVVIEAEGHRDSETRRSSFEAWVKSAERSLNWSNLREMEAFVESLRGLTLPDSQRKSPGDQELSDSLMEHVQVFCSHLELLIQQLYAVSEKMELLAAPTVDIDSVKSSLAKYQSFQREVSSHQPLTSCVLRTGQLLLSCINTTSPLLGETLLLIERQSGALQTYTEHFFSSILSAMDNLTQPSTAEKSL</sequence>
<evidence type="ECO:0000313" key="2">
    <source>
        <dbReference type="Proteomes" id="UP000515145"/>
    </source>
</evidence>
<dbReference type="RefSeq" id="XP_028279970.1">
    <property type="nucleotide sequence ID" value="XM_028424169.1"/>
</dbReference>
<feature type="compositionally biased region" description="Polar residues" evidence="1">
    <location>
        <begin position="184"/>
        <end position="195"/>
    </location>
</feature>
<accession>A0A6P7JSQ5</accession>
<feature type="compositionally biased region" description="Polar residues" evidence="1">
    <location>
        <begin position="319"/>
        <end position="332"/>
    </location>
</feature>
<organism evidence="2 3">
    <name type="scientific">Parambassis ranga</name>
    <name type="common">Indian glassy fish</name>
    <dbReference type="NCBI Taxonomy" id="210632"/>
    <lineage>
        <taxon>Eukaryota</taxon>
        <taxon>Metazoa</taxon>
        <taxon>Chordata</taxon>
        <taxon>Craniata</taxon>
        <taxon>Vertebrata</taxon>
        <taxon>Euteleostomi</taxon>
        <taxon>Actinopterygii</taxon>
        <taxon>Neopterygii</taxon>
        <taxon>Teleostei</taxon>
        <taxon>Neoteleostei</taxon>
        <taxon>Acanthomorphata</taxon>
        <taxon>Ovalentaria</taxon>
        <taxon>Ambassidae</taxon>
        <taxon>Parambassis</taxon>
    </lineage>
</organism>
<dbReference type="CTD" id="23177"/>
<dbReference type="Proteomes" id="UP000515145">
    <property type="component" value="Chromosome 15"/>
</dbReference>
<evidence type="ECO:0000256" key="1">
    <source>
        <dbReference type="SAM" id="MobiDB-lite"/>
    </source>
</evidence>
<feature type="compositionally biased region" description="Polar residues" evidence="1">
    <location>
        <begin position="114"/>
        <end position="128"/>
    </location>
</feature>
<gene>
    <name evidence="3" type="primary">cep68</name>
</gene>
<dbReference type="AlphaFoldDB" id="A0A6P7JSQ5"/>
<keyword evidence="2" id="KW-1185">Reference proteome</keyword>
<feature type="compositionally biased region" description="Low complexity" evidence="1">
    <location>
        <begin position="446"/>
        <end position="463"/>
    </location>
</feature>
<protein>
    <submittedName>
        <fullName evidence="3">Centrosomal protein of 68 kDa isoform X1</fullName>
    </submittedName>
</protein>
<evidence type="ECO:0000313" key="3">
    <source>
        <dbReference type="RefSeq" id="XP_028279970.1"/>
    </source>
</evidence>
<feature type="region of interest" description="Disordered" evidence="1">
    <location>
        <begin position="82"/>
        <end position="128"/>
    </location>
</feature>
<name>A0A6P7JSQ5_9TELE</name>
<dbReference type="SUPFAM" id="SSF46966">
    <property type="entry name" value="Spectrin repeat"/>
    <property type="match status" value="1"/>
</dbReference>
<dbReference type="GeneID" id="114447748"/>